<dbReference type="PANTHER" id="PTHR43162:SF1">
    <property type="entry name" value="PRESTALK A DIFFERENTIATION PROTEIN A"/>
    <property type="match status" value="1"/>
</dbReference>
<sequence>MLLAFDVRLIGRDVRVAWGVNNSTNPTLENYVIVVMGATGNVGRTLVQELVAAGEKVTAVSRGVSAGHTVDGVRYERADLAVPESLRPALDGATALFLLVSGAGAHLSPRDILDVATASGVTRTVLLSSQAAGTRPESPSHAPLRVLENVVRESGTDWTILRPGGFASNTYAWAESVRLHRTVAAPFGDVALPIVDPDDIAAVAAACLRDADHAGRTYVLTGPELSTPRQRAEAIGAVLDEPVRFIEQSRDEARGLMLGFMPEPVVEGTLAILGDPTPQERRVSPDIELVLGRAPRTFADWIERHVAAFR</sequence>
<organism evidence="2 3">
    <name type="scientific">Parafrankia irregularis</name>
    <dbReference type="NCBI Taxonomy" id="795642"/>
    <lineage>
        <taxon>Bacteria</taxon>
        <taxon>Bacillati</taxon>
        <taxon>Actinomycetota</taxon>
        <taxon>Actinomycetes</taxon>
        <taxon>Frankiales</taxon>
        <taxon>Frankiaceae</taxon>
        <taxon>Parafrankia</taxon>
    </lineage>
</organism>
<dbReference type="PANTHER" id="PTHR43162">
    <property type="match status" value="1"/>
</dbReference>
<dbReference type="Gene3D" id="3.90.25.10">
    <property type="entry name" value="UDP-galactose 4-epimerase, domain 1"/>
    <property type="match status" value="1"/>
</dbReference>
<evidence type="ECO:0000313" key="3">
    <source>
        <dbReference type="Proteomes" id="UP000198802"/>
    </source>
</evidence>
<dbReference type="Pfam" id="PF13460">
    <property type="entry name" value="NAD_binding_10"/>
    <property type="match status" value="1"/>
</dbReference>
<evidence type="ECO:0000259" key="1">
    <source>
        <dbReference type="Pfam" id="PF13460"/>
    </source>
</evidence>
<dbReference type="EMBL" id="FAOZ01000024">
    <property type="protein sequence ID" value="CUU59079.1"/>
    <property type="molecule type" value="Genomic_DNA"/>
</dbReference>
<dbReference type="InterPro" id="IPR036291">
    <property type="entry name" value="NAD(P)-bd_dom_sf"/>
</dbReference>
<proteinExistence type="predicted"/>
<name>A0A0S4QTX5_9ACTN</name>
<dbReference type="Proteomes" id="UP000198802">
    <property type="component" value="Unassembled WGS sequence"/>
</dbReference>
<dbReference type="AlphaFoldDB" id="A0A0S4QTX5"/>
<dbReference type="SUPFAM" id="SSF51735">
    <property type="entry name" value="NAD(P)-binding Rossmann-fold domains"/>
    <property type="match status" value="1"/>
</dbReference>
<evidence type="ECO:0000313" key="2">
    <source>
        <dbReference type="EMBL" id="CUU59079.1"/>
    </source>
</evidence>
<dbReference type="InterPro" id="IPR016040">
    <property type="entry name" value="NAD(P)-bd_dom"/>
</dbReference>
<feature type="domain" description="NAD(P)-binding" evidence="1">
    <location>
        <begin position="37"/>
        <end position="210"/>
    </location>
</feature>
<accession>A0A0S4QTX5</accession>
<gene>
    <name evidence="2" type="ORF">Ga0074812_124104</name>
</gene>
<reference evidence="3" key="1">
    <citation type="submission" date="2015-11" db="EMBL/GenBank/DDBJ databases">
        <authorList>
            <person name="Varghese N."/>
        </authorList>
    </citation>
    <scope>NUCLEOTIDE SEQUENCE [LARGE SCALE GENOMIC DNA]</scope>
    <source>
        <strain evidence="3">DSM 45899</strain>
    </source>
</reference>
<dbReference type="InterPro" id="IPR051604">
    <property type="entry name" value="Ergot_Alk_Oxidoreductase"/>
</dbReference>
<dbReference type="Gene3D" id="3.40.50.720">
    <property type="entry name" value="NAD(P)-binding Rossmann-like Domain"/>
    <property type="match status" value="1"/>
</dbReference>
<keyword evidence="3" id="KW-1185">Reference proteome</keyword>
<protein>
    <submittedName>
        <fullName evidence="2">Uncharacterized conserved protein YbjT, contains NAD(P)-binding and DUF2867 domains</fullName>
    </submittedName>
</protein>